<dbReference type="OrthoDB" id="202195at2759"/>
<reference evidence="1" key="1">
    <citation type="submission" date="2019-07" db="EMBL/GenBank/DDBJ databases">
        <authorList>
            <person name="Dittberner H."/>
        </authorList>
    </citation>
    <scope>NUCLEOTIDE SEQUENCE [LARGE SCALE GENOMIC DNA]</scope>
</reference>
<sequence length="57" mass="6446">MIEELGFTESPLYGVYIRIELVDYVYPLFATTGVAVGICGMQLLRNISTNSEVRYCH</sequence>
<evidence type="ECO:0000313" key="1">
    <source>
        <dbReference type="EMBL" id="VVB14844.1"/>
    </source>
</evidence>
<dbReference type="InterPro" id="IPR010530">
    <property type="entry name" value="B12D"/>
</dbReference>
<dbReference type="Pfam" id="PF06522">
    <property type="entry name" value="B12D"/>
    <property type="match status" value="1"/>
</dbReference>
<keyword evidence="2" id="KW-1185">Reference proteome</keyword>
<dbReference type="EMBL" id="CABITT030000008">
    <property type="protein sequence ID" value="VVB14844.1"/>
    <property type="molecule type" value="Genomic_DNA"/>
</dbReference>
<dbReference type="Proteomes" id="UP000489600">
    <property type="component" value="Unassembled WGS sequence"/>
</dbReference>
<proteinExistence type="predicted"/>
<gene>
    <name evidence="1" type="ORF">ANE_LOCUS25288</name>
</gene>
<protein>
    <submittedName>
        <fullName evidence="1">Uncharacterized protein</fullName>
    </submittedName>
</protein>
<comment type="caution">
    <text evidence="1">The sequence shown here is derived from an EMBL/GenBank/DDBJ whole genome shotgun (WGS) entry which is preliminary data.</text>
</comment>
<evidence type="ECO:0000313" key="2">
    <source>
        <dbReference type="Proteomes" id="UP000489600"/>
    </source>
</evidence>
<name>A0A565CMR1_9BRAS</name>
<organism evidence="1 2">
    <name type="scientific">Arabis nemorensis</name>
    <dbReference type="NCBI Taxonomy" id="586526"/>
    <lineage>
        <taxon>Eukaryota</taxon>
        <taxon>Viridiplantae</taxon>
        <taxon>Streptophyta</taxon>
        <taxon>Embryophyta</taxon>
        <taxon>Tracheophyta</taxon>
        <taxon>Spermatophyta</taxon>
        <taxon>Magnoliopsida</taxon>
        <taxon>eudicotyledons</taxon>
        <taxon>Gunneridae</taxon>
        <taxon>Pentapetalae</taxon>
        <taxon>rosids</taxon>
        <taxon>malvids</taxon>
        <taxon>Brassicales</taxon>
        <taxon>Brassicaceae</taxon>
        <taxon>Arabideae</taxon>
        <taxon>Arabis</taxon>
    </lineage>
</organism>
<dbReference type="AlphaFoldDB" id="A0A565CMR1"/>
<accession>A0A565CMR1</accession>